<dbReference type="HOGENOM" id="CLU_155761_1_3_7"/>
<reference evidence="1 2" key="1">
    <citation type="submission" date="2013-10" db="EMBL/GenBank/DDBJ databases">
        <title>The Genome Sequence of Helicobacter canis NCTC 12740.</title>
        <authorList>
            <consortium name="The Broad Institute Genomics Platform"/>
            <person name="Earl A."/>
            <person name="Fox J.G."/>
            <person name="Shen Z."/>
            <person name="Young S.K."/>
            <person name="Zeng Q."/>
            <person name="Gargeya S."/>
            <person name="Fitzgerald M."/>
            <person name="Abouelleil A."/>
            <person name="Alvarado L."/>
            <person name="Chapman S.B."/>
            <person name="Gainer-Dewar J."/>
            <person name="Goldberg J."/>
            <person name="Griggs A."/>
            <person name="Gujja S."/>
            <person name="Hansen M."/>
            <person name="Howarth C."/>
            <person name="Imamovic A."/>
            <person name="Ireland A."/>
            <person name="Larimer J."/>
            <person name="McCowan C."/>
            <person name="Murphy C."/>
            <person name="Pearson M."/>
            <person name="Poon T.W."/>
            <person name="Priest M."/>
            <person name="Roberts A."/>
            <person name="Saif S."/>
            <person name="Shea T."/>
            <person name="Sykes S."/>
            <person name="Wortman J."/>
            <person name="Nusbaum C."/>
            <person name="Birren B."/>
        </authorList>
    </citation>
    <scope>NUCLEOTIDE SEQUENCE [LARGE SCALE GENOMIC DNA]</scope>
    <source>
        <strain evidence="1 2">NCTC 12740</strain>
    </source>
</reference>
<dbReference type="eggNOG" id="COG2026">
    <property type="taxonomic scope" value="Bacteria"/>
</dbReference>
<keyword evidence="2" id="KW-1185">Reference proteome</keyword>
<comment type="caution">
    <text evidence="1">The sequence shown here is derived from an EMBL/GenBank/DDBJ whole genome shotgun (WGS) entry which is preliminary data.</text>
</comment>
<evidence type="ECO:0000313" key="1">
    <source>
        <dbReference type="EMBL" id="ETD25674.1"/>
    </source>
</evidence>
<evidence type="ECO:0000313" key="2">
    <source>
        <dbReference type="Proteomes" id="UP000018688"/>
    </source>
</evidence>
<dbReference type="Proteomes" id="UP000018688">
    <property type="component" value="Unassembled WGS sequence"/>
</dbReference>
<dbReference type="STRING" id="1357399.HMPREF2087_01502"/>
<name>V8CE92_9HELI</name>
<protein>
    <recommendedName>
        <fullName evidence="3">Type II toxin-antitoxin system RelE/ParE family toxin</fullName>
    </recommendedName>
</protein>
<dbReference type="InterPro" id="IPR035093">
    <property type="entry name" value="RelE/ParE_toxin_dom_sf"/>
</dbReference>
<gene>
    <name evidence="1" type="ORF">HMPREF2087_01502</name>
</gene>
<proteinExistence type="predicted"/>
<dbReference type="SUPFAM" id="SSF143011">
    <property type="entry name" value="RelE-like"/>
    <property type="match status" value="1"/>
</dbReference>
<evidence type="ECO:0008006" key="3">
    <source>
        <dbReference type="Google" id="ProtNLM"/>
    </source>
</evidence>
<organism evidence="1 2">
    <name type="scientific">Helicobacter canis NCTC 12740</name>
    <dbReference type="NCBI Taxonomy" id="1357399"/>
    <lineage>
        <taxon>Bacteria</taxon>
        <taxon>Pseudomonadati</taxon>
        <taxon>Campylobacterota</taxon>
        <taxon>Epsilonproteobacteria</taxon>
        <taxon>Campylobacterales</taxon>
        <taxon>Helicobacteraceae</taxon>
        <taxon>Helicobacter</taxon>
    </lineage>
</organism>
<dbReference type="Gene3D" id="3.30.2310.20">
    <property type="entry name" value="RelE-like"/>
    <property type="match status" value="1"/>
</dbReference>
<dbReference type="PATRIC" id="fig|1357399.3.peg.1572"/>
<dbReference type="EMBL" id="AZJJ01000007">
    <property type="protein sequence ID" value="ETD25674.1"/>
    <property type="molecule type" value="Genomic_DNA"/>
</dbReference>
<sequence length="97" mass="11383">MSYNIAYEKKVIKFLKKLAKSAPREFLKIDIFLNESLATCENPCTLPNAKHLQGFNDNRYRWRLGDYRIIGIVKNDTFQVIQIIKIAKRDETTYKGL</sequence>
<dbReference type="AlphaFoldDB" id="V8CE92"/>
<accession>V8CE92</accession>
<dbReference type="RefSeq" id="WP_023930523.1">
    <property type="nucleotide sequence ID" value="NZ_KI669458.1"/>
</dbReference>